<proteinExistence type="predicted"/>
<organism evidence="1 2">
    <name type="scientific">Mycena metata</name>
    <dbReference type="NCBI Taxonomy" id="1033252"/>
    <lineage>
        <taxon>Eukaryota</taxon>
        <taxon>Fungi</taxon>
        <taxon>Dikarya</taxon>
        <taxon>Basidiomycota</taxon>
        <taxon>Agaricomycotina</taxon>
        <taxon>Agaricomycetes</taxon>
        <taxon>Agaricomycetidae</taxon>
        <taxon>Agaricales</taxon>
        <taxon>Marasmiineae</taxon>
        <taxon>Mycenaceae</taxon>
        <taxon>Mycena</taxon>
    </lineage>
</organism>
<dbReference type="AlphaFoldDB" id="A0AAD7H267"/>
<reference evidence="1" key="1">
    <citation type="submission" date="2023-03" db="EMBL/GenBank/DDBJ databases">
        <title>Massive genome expansion in bonnet fungi (Mycena s.s.) driven by repeated elements and novel gene families across ecological guilds.</title>
        <authorList>
            <consortium name="Lawrence Berkeley National Laboratory"/>
            <person name="Harder C.B."/>
            <person name="Miyauchi S."/>
            <person name="Viragh M."/>
            <person name="Kuo A."/>
            <person name="Thoen E."/>
            <person name="Andreopoulos B."/>
            <person name="Lu D."/>
            <person name="Skrede I."/>
            <person name="Drula E."/>
            <person name="Henrissat B."/>
            <person name="Morin E."/>
            <person name="Kohler A."/>
            <person name="Barry K."/>
            <person name="LaButti K."/>
            <person name="Morin E."/>
            <person name="Salamov A."/>
            <person name="Lipzen A."/>
            <person name="Mereny Z."/>
            <person name="Hegedus B."/>
            <person name="Baldrian P."/>
            <person name="Stursova M."/>
            <person name="Weitz H."/>
            <person name="Taylor A."/>
            <person name="Grigoriev I.V."/>
            <person name="Nagy L.G."/>
            <person name="Martin F."/>
            <person name="Kauserud H."/>
        </authorList>
    </citation>
    <scope>NUCLEOTIDE SEQUENCE</scope>
    <source>
        <strain evidence="1">CBHHK182m</strain>
    </source>
</reference>
<comment type="caution">
    <text evidence="1">The sequence shown here is derived from an EMBL/GenBank/DDBJ whole genome shotgun (WGS) entry which is preliminary data.</text>
</comment>
<name>A0AAD7H267_9AGAR</name>
<dbReference type="Proteomes" id="UP001215598">
    <property type="component" value="Unassembled WGS sequence"/>
</dbReference>
<sequence>MTPRRWADATVVFNTRLQALSHKSGHHTVNKHPRALLDKLGEVEPRIIQRIADKNYKSAKGSTTFWTTHCNAVSFVKLEAGSPGNHKKVYCSDGFKPKLTGDSVAPWPLPAGIFTDGIHFHPFSFLAQVREVYDRLILDRVQHKDLNLEHDVFLKLLEARLDVDGPSGNALFRTFEAFTIPAEDMAPGDLTVVYSTHTY</sequence>
<accession>A0AAD7H267</accession>
<evidence type="ECO:0000313" key="2">
    <source>
        <dbReference type="Proteomes" id="UP001215598"/>
    </source>
</evidence>
<protein>
    <submittedName>
        <fullName evidence="1">Uncharacterized protein</fullName>
    </submittedName>
</protein>
<evidence type="ECO:0000313" key="1">
    <source>
        <dbReference type="EMBL" id="KAJ7710181.1"/>
    </source>
</evidence>
<keyword evidence="2" id="KW-1185">Reference proteome</keyword>
<dbReference type="EMBL" id="JARKIB010000412">
    <property type="protein sequence ID" value="KAJ7710181.1"/>
    <property type="molecule type" value="Genomic_DNA"/>
</dbReference>
<gene>
    <name evidence="1" type="ORF">B0H16DRAFT_1344247</name>
</gene>